<name>A0A182KGW4_9DIPT</name>
<feature type="signal peptide" evidence="2">
    <location>
        <begin position="1"/>
        <end position="27"/>
    </location>
</feature>
<dbReference type="EnsemblMetazoa" id="ACHR010002-RA">
    <property type="protein sequence ID" value="ACHR010002-PA"/>
    <property type="gene ID" value="ACHR010002"/>
</dbReference>
<accession>A0A182KGW4</accession>
<evidence type="ECO:0000256" key="1">
    <source>
        <dbReference type="SAM" id="MobiDB-lite"/>
    </source>
</evidence>
<evidence type="ECO:0000313" key="4">
    <source>
        <dbReference type="Proteomes" id="UP000075881"/>
    </source>
</evidence>
<feature type="compositionally biased region" description="Basic and acidic residues" evidence="1">
    <location>
        <begin position="93"/>
        <end position="104"/>
    </location>
</feature>
<reference evidence="3" key="2">
    <citation type="submission" date="2020-05" db="UniProtKB">
        <authorList>
            <consortium name="EnsemblMetazoa"/>
        </authorList>
    </citation>
    <scope>IDENTIFICATION</scope>
    <source>
        <strain evidence="3">ACHKN1017</strain>
    </source>
</reference>
<keyword evidence="4" id="KW-1185">Reference proteome</keyword>
<evidence type="ECO:0008006" key="5">
    <source>
        <dbReference type="Google" id="ProtNLM"/>
    </source>
</evidence>
<evidence type="ECO:0000256" key="2">
    <source>
        <dbReference type="SAM" id="SignalP"/>
    </source>
</evidence>
<evidence type="ECO:0000313" key="3">
    <source>
        <dbReference type="EnsemblMetazoa" id="ACHR010002-PA"/>
    </source>
</evidence>
<sequence length="127" mass="14508">MSTMHRSSLSWWAVICLLVMLTGYVLSLPVEEDTRVEKPLGGVPDSGSVHEEVVVAAALYVRKKDPTTLRRQKRVVRNDHVTHHHSTSNRFETPGKREPHLGKQHDKVLTNWKNDIVTSAKVEHRKQ</sequence>
<organism evidence="3 4">
    <name type="scientific">Anopheles christyi</name>
    <dbReference type="NCBI Taxonomy" id="43041"/>
    <lineage>
        <taxon>Eukaryota</taxon>
        <taxon>Metazoa</taxon>
        <taxon>Ecdysozoa</taxon>
        <taxon>Arthropoda</taxon>
        <taxon>Hexapoda</taxon>
        <taxon>Insecta</taxon>
        <taxon>Pterygota</taxon>
        <taxon>Neoptera</taxon>
        <taxon>Endopterygota</taxon>
        <taxon>Diptera</taxon>
        <taxon>Nematocera</taxon>
        <taxon>Culicoidea</taxon>
        <taxon>Culicidae</taxon>
        <taxon>Anophelinae</taxon>
        <taxon>Anopheles</taxon>
    </lineage>
</organism>
<dbReference type="VEuPathDB" id="VectorBase:ACHR010002"/>
<keyword evidence="2" id="KW-0732">Signal</keyword>
<feature type="chain" id="PRO_5008125558" description="Secreted protein" evidence="2">
    <location>
        <begin position="28"/>
        <end position="127"/>
    </location>
</feature>
<protein>
    <recommendedName>
        <fullName evidence="5">Secreted protein</fullName>
    </recommendedName>
</protein>
<dbReference type="AlphaFoldDB" id="A0A182KGW4"/>
<dbReference type="Proteomes" id="UP000075881">
    <property type="component" value="Unassembled WGS sequence"/>
</dbReference>
<feature type="region of interest" description="Disordered" evidence="1">
    <location>
        <begin position="78"/>
        <end position="104"/>
    </location>
</feature>
<proteinExistence type="predicted"/>
<reference evidence="4" key="1">
    <citation type="submission" date="2013-03" db="EMBL/GenBank/DDBJ databases">
        <title>The Genome Sequence of Anopheles christyi ACHKN1017.</title>
        <authorList>
            <consortium name="The Broad Institute Genomics Platform"/>
            <person name="Neafsey D.E."/>
            <person name="Besansky N."/>
            <person name="Walker B."/>
            <person name="Young S.K."/>
            <person name="Zeng Q."/>
            <person name="Gargeya S."/>
            <person name="Fitzgerald M."/>
            <person name="Haas B."/>
            <person name="Abouelleil A."/>
            <person name="Allen A.W."/>
            <person name="Alvarado L."/>
            <person name="Arachchi H.M."/>
            <person name="Berlin A.M."/>
            <person name="Chapman S.B."/>
            <person name="Gainer-Dewar J."/>
            <person name="Goldberg J."/>
            <person name="Griggs A."/>
            <person name="Gujja S."/>
            <person name="Hansen M."/>
            <person name="Howarth C."/>
            <person name="Imamovic A."/>
            <person name="Ireland A."/>
            <person name="Larimer J."/>
            <person name="McCowan C."/>
            <person name="Murphy C."/>
            <person name="Pearson M."/>
            <person name="Poon T.W."/>
            <person name="Priest M."/>
            <person name="Roberts A."/>
            <person name="Saif S."/>
            <person name="Shea T."/>
            <person name="Sisk P."/>
            <person name="Sykes S."/>
            <person name="Wortman J."/>
            <person name="Nusbaum C."/>
            <person name="Birren B."/>
        </authorList>
    </citation>
    <scope>NUCLEOTIDE SEQUENCE [LARGE SCALE GENOMIC DNA]</scope>
    <source>
        <strain evidence="4">ACHKN1017</strain>
    </source>
</reference>